<feature type="compositionally biased region" description="Pro residues" evidence="5">
    <location>
        <begin position="626"/>
        <end position="638"/>
    </location>
</feature>
<evidence type="ECO:0000256" key="2">
    <source>
        <dbReference type="ARBA" id="ARBA00022553"/>
    </source>
</evidence>
<dbReference type="SUPFAM" id="SSF46774">
    <property type="entry name" value="ARID-like"/>
    <property type="match status" value="1"/>
</dbReference>
<feature type="compositionally biased region" description="Polar residues" evidence="5">
    <location>
        <begin position="1692"/>
        <end position="1724"/>
    </location>
</feature>
<feature type="compositionally biased region" description="Polar residues" evidence="5">
    <location>
        <begin position="186"/>
        <end position="202"/>
    </location>
</feature>
<keyword evidence="4" id="KW-0539">Nucleus</keyword>
<dbReference type="OrthoDB" id="8709537at2759"/>
<feature type="region of interest" description="Disordered" evidence="5">
    <location>
        <begin position="256"/>
        <end position="276"/>
    </location>
</feature>
<feature type="compositionally biased region" description="Low complexity" evidence="5">
    <location>
        <begin position="176"/>
        <end position="185"/>
    </location>
</feature>
<evidence type="ECO:0000256" key="1">
    <source>
        <dbReference type="ARBA" id="ARBA00004123"/>
    </source>
</evidence>
<feature type="compositionally biased region" description="Low complexity" evidence="5">
    <location>
        <begin position="1029"/>
        <end position="1042"/>
    </location>
</feature>
<feature type="compositionally biased region" description="Low complexity" evidence="5">
    <location>
        <begin position="1001"/>
        <end position="1013"/>
    </location>
</feature>
<dbReference type="CDD" id="cd16865">
    <property type="entry name" value="ARID_ARID1A-like"/>
    <property type="match status" value="1"/>
</dbReference>
<feature type="compositionally biased region" description="Polar residues" evidence="5">
    <location>
        <begin position="213"/>
        <end position="241"/>
    </location>
</feature>
<dbReference type="InterPro" id="IPR033388">
    <property type="entry name" value="BAF250_C"/>
</dbReference>
<feature type="compositionally biased region" description="Polar residues" evidence="5">
    <location>
        <begin position="759"/>
        <end position="772"/>
    </location>
</feature>
<feature type="region of interest" description="Disordered" evidence="5">
    <location>
        <begin position="2092"/>
        <end position="2123"/>
    </location>
</feature>
<dbReference type="InterPro" id="IPR036431">
    <property type="entry name" value="ARID_dom_sf"/>
</dbReference>
<feature type="region of interest" description="Disordered" evidence="5">
    <location>
        <begin position="166"/>
        <end position="241"/>
    </location>
</feature>
<comment type="subcellular location">
    <subcellularLocation>
        <location evidence="1">Nucleus</location>
    </subcellularLocation>
</comment>
<feature type="compositionally biased region" description="Low complexity" evidence="5">
    <location>
        <begin position="1488"/>
        <end position="1500"/>
    </location>
</feature>
<dbReference type="Pfam" id="PF12031">
    <property type="entry name" value="BAF250_C"/>
    <property type="match status" value="1"/>
</dbReference>
<feature type="compositionally biased region" description="Pro residues" evidence="5">
    <location>
        <begin position="1605"/>
        <end position="1619"/>
    </location>
</feature>
<gene>
    <name evidence="7" type="ORF">HOLleu_31577</name>
</gene>
<feature type="compositionally biased region" description="Polar residues" evidence="5">
    <location>
        <begin position="657"/>
        <end position="682"/>
    </location>
</feature>
<feature type="compositionally biased region" description="Polar residues" evidence="5">
    <location>
        <begin position="1445"/>
        <end position="1462"/>
    </location>
</feature>
<dbReference type="Gene3D" id="1.10.150.60">
    <property type="entry name" value="ARID DNA-binding domain"/>
    <property type="match status" value="1"/>
</dbReference>
<feature type="region of interest" description="Disordered" evidence="5">
    <location>
        <begin position="853"/>
        <end position="1140"/>
    </location>
</feature>
<dbReference type="PROSITE" id="PS51011">
    <property type="entry name" value="ARID"/>
    <property type="match status" value="1"/>
</dbReference>
<feature type="compositionally biased region" description="Polar residues" evidence="5">
    <location>
        <begin position="903"/>
        <end position="918"/>
    </location>
</feature>
<feature type="compositionally biased region" description="Polar residues" evidence="5">
    <location>
        <begin position="732"/>
        <end position="750"/>
    </location>
</feature>
<protein>
    <submittedName>
        <fullName evidence="7">AT-rich interactive domain-containing protein 1B</fullName>
    </submittedName>
</protein>
<feature type="compositionally biased region" description="Low complexity" evidence="5">
    <location>
        <begin position="54"/>
        <end position="71"/>
    </location>
</feature>
<evidence type="ECO:0000256" key="3">
    <source>
        <dbReference type="ARBA" id="ARBA00022853"/>
    </source>
</evidence>
<dbReference type="GO" id="GO:0071565">
    <property type="term" value="C:nBAF complex"/>
    <property type="evidence" value="ECO:0007669"/>
    <property type="project" value="TreeGrafter"/>
</dbReference>
<feature type="compositionally biased region" description="Polar residues" evidence="5">
    <location>
        <begin position="1014"/>
        <end position="1028"/>
    </location>
</feature>
<keyword evidence="2" id="KW-0597">Phosphoprotein</keyword>
<dbReference type="InterPro" id="IPR001606">
    <property type="entry name" value="ARID_dom"/>
</dbReference>
<feature type="compositionally biased region" description="Low complexity" evidence="5">
    <location>
        <begin position="444"/>
        <end position="496"/>
    </location>
</feature>
<dbReference type="Proteomes" id="UP001152320">
    <property type="component" value="Chromosome 16"/>
</dbReference>
<evidence type="ECO:0000313" key="7">
    <source>
        <dbReference type="EMBL" id="KAJ8026672.1"/>
    </source>
</evidence>
<sequence length="2369" mass="255959">MATSEVGNVNNDNTSRPTPSSGSNGLDVLSNNPAFAGSGPNVNNFKVEKEFPYNGSSDNMNNSMDPSGNSSATKHRPRPNVMNSTSPNNGPVPGGTMNPQPTGAPAPNVDPFSDGVNLPPDAMMNKGGIGYGMGPGGGGDAFGNAGGYGYGRNPNFAGMPNQLAPGNDVYQGPGANPSNPMPNSSYNQYDPMSTVRNFNAPTPVSRAYPSQYPGPQSNLPQPRVSSSQRAPGSERISSSAPTLSQLLQGQKTHYNFTNNFPQQNDVAGRGPDGGSIPNQYWAGPRSSSSMANQMPVGYPSTRNQMNLGDSHMISRRPYAGSSPMGPGAPPYSQQQSMQPYMGNRQYPQMYPQQMHRAPVSRAHYGPQPMPPPYGPQSQGMNFVQQQQQQQQTQAGFGSHVQPPSQEPYVGQPGSTPVPQQQTPSQPQPQMPQQQPQPPQPGPTPTMSQQQQHMHHQQQLQQQQMQQQQQQQHQQQQHQQSYPSVQPQQPANNQQQASWPPHTNQLQQQDVPSSQALSQTQVKEEPSTPQSQSAMTNRAPTPQAAPQAASQETKSQVAAIQDQETAGNRPSSLPDLSGCIDDLSTEGDSSNQTSNCAPVNNQSVPNSSDTPPVAPADSSKPKLEPVSNPPSQPQTPVPQPSGAAAVKPTPSPVGSPASLVSRTSQSPASANSGSVTPQPQMPLSQGHGMGDKSGERLSQSPSMQPSDMKGSNMPMTGGYPQHTMPPPYSSSSMTRFPNHTPGHSQDQSQASMPPAGYLNYHQNPYGSPGNMSRTGFRGGQPTPYGTSSAMGNMNYDSSLRPGPDQFGNSQACNDFNSNSMVSPGQAPGPNMRSPHSLNSSPGMSMNMNTGNPFPPNYTGGGSSGGGTMGYKPPMPNAHGNVPHRLDGPYSGSSVQRFPLRGPSMPQSSMAQANMMQGDTRQPGSYPPPYPQQQQQQQQQPWPPMQQANAQQGQIPPGAGQFKSEVPFEPTNSFQSQIEGRKPQQPAVTTSSVSITTQNLTDSSTATSTTAMSMANSVSDTRNTSVTQSITMPVSTPNTVSSSTIPEHLPMNQSSVSPSVKKESEDGSQQIKVEANSLPPLSQPLNQPSPMASPSTLSKSSQEDVTSGTASPVPPSAGTPTPRPGNQTPSNKKTNNGSSNGLVLNRKVMKLYELSDDPNRKIFLDTLLKFMEDRGQPIKNTPQVASHVLDLFRLYHIVKEKGGVVKVSKSKQWKQIASTLAIGNSNSAAYTLKKNYIRYLLPYECFFERNGLDPAHIIAEIDTSTTKKPKNSKKSGAATQQAVAGGPMFNNGPYDQCGPRHSRPGYPYPNQMPMYPPMGHPRGPMPNNTVPQMPNNMGNNITVRDPFSEMDAPHMSGGNAPYNPNMGNNAYGGHGGHMAPGQFRTSSMPNNEMYNQNMYGMRNSGMPPNPDPYGMGRRDMTGGKPEAFNRSSPMTGASDPYLGANQGGSVNLAPSTNSAQYQQGSHERPFISPSPNNPPQQGSTVPPPMSGTTTNSSNSSSSMQPDPQVSMGQPGNYRYPSPSMGTRVSTPNSQTYPPPPYSGGASMPYSSQQPQPPTPQGPSMAQTPPTQPNSRFPDPNSSPFPQKRPSDSFSPAAKRLDTSGPPQQGPPIPDGPLPPSMPAYSQSGYFPDGERPHPSGPPHPSGHPGGFPFGPRSSQPGPMPPQGMKRDGFPSSDSMGVHPMPHGIHGASHSWMSMKQRSLQSSSASIRGTSSYSGPGTLQQALLGNYPRERYPPSKPVKQSSQLPTISPHKKEVAFPPDSVEATQPTTMKIHMKNGKDVGSVEFWRVMMALKSGLLAESTWALDILSVLLYDDSTVVSFDLRELKGLLEILVDYYRAVLKLIFGAFKNCDVESLKPSYDPGSGERCKKTARCSAAEQERTEKKTPQRTELNHSNPEKMKGMDKTKVVKVDAHAKCCNLVEFYSEKDDSESKRKHCPSSGKEVLPLHIINQFAGTVEAEQCLSQKCVKATVSFGGEEDEEESEWQHYCSEELRLVKDQNHTKTKLVYTSQCRRRPDDHVMVLEDEEMRDDTPAMITKNDAQVSVSKRCKCISNILRGLSFIPANAMNFASHPGLLLLLGRILMLDHTHGERQDTSRKYKEYDSEEDEEDGYEAKEEAVDNDNEPLSRDNWSLDCLNSIREDALVIINNISGRLDFSLYPEPISLPILDGLLHWSVCLSASALDPFPLMSAISPLTPKRLSVEALAKLSLKENNVDMILATPPFERLERLFGYLTQYVGDRKEPVLRELSIVLLSSLAQEETLASRSIACQKSAVSFLLCYLEDSEYAKSLEKDQTAAPFFQGSDFQPPNNNMMRRAASALASLAKVPENHSLFLQHQTRLLNLSMSPLVDRSVRELIAEALFHLGSAGS</sequence>
<feature type="compositionally biased region" description="Low complexity" evidence="5">
    <location>
        <begin position="1128"/>
        <end position="1139"/>
    </location>
</feature>
<feature type="region of interest" description="Disordered" evidence="5">
    <location>
        <begin position="1874"/>
        <end position="1903"/>
    </location>
</feature>
<dbReference type="GO" id="GO:0006357">
    <property type="term" value="P:regulation of transcription by RNA polymerase II"/>
    <property type="evidence" value="ECO:0007669"/>
    <property type="project" value="TreeGrafter"/>
</dbReference>
<proteinExistence type="predicted"/>
<dbReference type="EMBL" id="JAIZAY010000016">
    <property type="protein sequence ID" value="KAJ8026672.1"/>
    <property type="molecule type" value="Genomic_DNA"/>
</dbReference>
<feature type="compositionally biased region" description="Pro residues" evidence="5">
    <location>
        <begin position="1110"/>
        <end position="1121"/>
    </location>
</feature>
<feature type="compositionally biased region" description="Polar residues" evidence="5">
    <location>
        <begin position="1"/>
        <end position="33"/>
    </location>
</feature>
<feature type="compositionally biased region" description="Polar residues" evidence="5">
    <location>
        <begin position="782"/>
        <end position="796"/>
    </location>
</feature>
<name>A0A9Q1BIF1_HOLLE</name>
<dbReference type="GO" id="GO:0006338">
    <property type="term" value="P:chromatin remodeling"/>
    <property type="evidence" value="ECO:0007669"/>
    <property type="project" value="InterPro"/>
</dbReference>
<dbReference type="PANTHER" id="PTHR12656:SF5">
    <property type="entry name" value="TRITHORAX GROUP PROTEIN OSA"/>
    <property type="match status" value="1"/>
</dbReference>
<organism evidence="7 8">
    <name type="scientific">Holothuria leucospilota</name>
    <name type="common">Black long sea cucumber</name>
    <name type="synonym">Mertensiothuria leucospilota</name>
    <dbReference type="NCBI Taxonomy" id="206669"/>
    <lineage>
        <taxon>Eukaryota</taxon>
        <taxon>Metazoa</taxon>
        <taxon>Echinodermata</taxon>
        <taxon>Eleutherozoa</taxon>
        <taxon>Echinozoa</taxon>
        <taxon>Holothuroidea</taxon>
        <taxon>Aspidochirotacea</taxon>
        <taxon>Aspidochirotida</taxon>
        <taxon>Holothuriidae</taxon>
        <taxon>Holothuria</taxon>
    </lineage>
</organism>
<feature type="compositionally biased region" description="Polar residues" evidence="5">
    <location>
        <begin position="1562"/>
        <end position="1582"/>
    </location>
</feature>
<feature type="compositionally biased region" description="Polar residues" evidence="5">
    <location>
        <begin position="984"/>
        <end position="1000"/>
    </location>
</feature>
<dbReference type="Pfam" id="PF01388">
    <property type="entry name" value="ARID"/>
    <property type="match status" value="1"/>
</dbReference>
<dbReference type="PANTHER" id="PTHR12656">
    <property type="entry name" value="BRG-1 ASSOCIATED FACTOR 250 BAF250"/>
    <property type="match status" value="1"/>
</dbReference>
<feature type="compositionally biased region" description="Polar residues" evidence="5">
    <location>
        <begin position="695"/>
        <end position="704"/>
    </location>
</feature>
<feature type="compositionally biased region" description="Polar residues" evidence="5">
    <location>
        <begin position="1521"/>
        <end position="1533"/>
    </location>
</feature>
<keyword evidence="8" id="KW-1185">Reference proteome</keyword>
<dbReference type="GO" id="GO:0045893">
    <property type="term" value="P:positive regulation of DNA-templated transcription"/>
    <property type="evidence" value="ECO:0007669"/>
    <property type="project" value="TreeGrafter"/>
</dbReference>
<feature type="compositionally biased region" description="Gly residues" evidence="5">
    <location>
        <begin position="857"/>
        <end position="867"/>
    </location>
</feature>
<dbReference type="GO" id="GO:0016514">
    <property type="term" value="C:SWI/SNF complex"/>
    <property type="evidence" value="ECO:0007669"/>
    <property type="project" value="InterPro"/>
</dbReference>
<dbReference type="InterPro" id="IPR021906">
    <property type="entry name" value="BAF250/Osa"/>
</dbReference>
<feature type="compositionally biased region" description="Basic and acidic residues" evidence="5">
    <location>
        <begin position="2092"/>
        <end position="2101"/>
    </location>
</feature>
<reference evidence="7" key="1">
    <citation type="submission" date="2021-10" db="EMBL/GenBank/DDBJ databases">
        <title>Tropical sea cucumber genome reveals ecological adaptation and Cuvierian tubules defense mechanism.</title>
        <authorList>
            <person name="Chen T."/>
        </authorList>
    </citation>
    <scope>NUCLEOTIDE SEQUENCE</scope>
    <source>
        <strain evidence="7">Nanhai2018</strain>
        <tissue evidence="7">Muscle</tissue>
    </source>
</reference>
<feature type="compositionally biased region" description="Polar residues" evidence="5">
    <location>
        <begin position="585"/>
        <end position="609"/>
    </location>
</feature>
<dbReference type="GO" id="GO:0003677">
    <property type="term" value="F:DNA binding"/>
    <property type="evidence" value="ECO:0007669"/>
    <property type="project" value="InterPro"/>
</dbReference>
<feature type="domain" description="ARID" evidence="6">
    <location>
        <begin position="1155"/>
        <end position="1246"/>
    </location>
</feature>
<dbReference type="InterPro" id="IPR016024">
    <property type="entry name" value="ARM-type_fold"/>
</dbReference>
<feature type="compositionally biased region" description="Polar residues" evidence="5">
    <location>
        <begin position="1501"/>
        <end position="1511"/>
    </location>
</feature>
<feature type="region of interest" description="Disordered" evidence="5">
    <location>
        <begin position="354"/>
        <end position="807"/>
    </location>
</feature>
<evidence type="ECO:0000259" key="6">
    <source>
        <dbReference type="PROSITE" id="PS51011"/>
    </source>
</evidence>
<dbReference type="SMART" id="SM01014">
    <property type="entry name" value="ARID"/>
    <property type="match status" value="1"/>
</dbReference>
<dbReference type="SUPFAM" id="SSF48371">
    <property type="entry name" value="ARM repeat"/>
    <property type="match status" value="1"/>
</dbReference>
<dbReference type="GO" id="GO:0035060">
    <property type="term" value="C:brahma complex"/>
    <property type="evidence" value="ECO:0007669"/>
    <property type="project" value="InterPro"/>
</dbReference>
<feature type="region of interest" description="Disordered" evidence="5">
    <location>
        <begin position="1401"/>
        <end position="1757"/>
    </location>
</feature>
<feature type="compositionally biased region" description="Polar residues" evidence="5">
    <location>
        <begin position="256"/>
        <end position="265"/>
    </location>
</feature>
<accession>A0A9Q1BIF1</accession>
<dbReference type="GO" id="GO:0005654">
    <property type="term" value="C:nucleoplasm"/>
    <property type="evidence" value="ECO:0007669"/>
    <property type="project" value="TreeGrafter"/>
</dbReference>
<feature type="compositionally biased region" description="Low complexity" evidence="5">
    <location>
        <begin position="375"/>
        <end position="393"/>
    </location>
</feature>
<feature type="compositionally biased region" description="Polar residues" evidence="5">
    <location>
        <begin position="500"/>
        <end position="537"/>
    </location>
</feature>
<evidence type="ECO:0000256" key="4">
    <source>
        <dbReference type="ARBA" id="ARBA00023242"/>
    </source>
</evidence>
<evidence type="ECO:0000313" key="8">
    <source>
        <dbReference type="Proteomes" id="UP001152320"/>
    </source>
</evidence>
<feature type="compositionally biased region" description="Pro residues" evidence="5">
    <location>
        <begin position="425"/>
        <end position="443"/>
    </location>
</feature>
<feature type="region of interest" description="Disordered" evidence="5">
    <location>
        <begin position="1263"/>
        <end position="1299"/>
    </location>
</feature>
<comment type="caution">
    <text evidence="7">The sequence shown here is derived from an EMBL/GenBank/DDBJ whole genome shotgun (WGS) entry which is preliminary data.</text>
</comment>
<feature type="compositionally biased region" description="Low complexity" evidence="5">
    <location>
        <begin position="409"/>
        <end position="424"/>
    </location>
</feature>
<keyword evidence="3" id="KW-0156">Chromatin regulator</keyword>
<feature type="compositionally biased region" description="Low complexity" evidence="5">
    <location>
        <begin position="538"/>
        <end position="550"/>
    </location>
</feature>
<feature type="compositionally biased region" description="Polar residues" evidence="5">
    <location>
        <begin position="1090"/>
        <end position="1108"/>
    </location>
</feature>
<dbReference type="SMART" id="SM00501">
    <property type="entry name" value="BRIGHT"/>
    <property type="match status" value="1"/>
</dbReference>
<feature type="compositionally biased region" description="Polar residues" evidence="5">
    <location>
        <begin position="551"/>
        <end position="570"/>
    </location>
</feature>
<feature type="compositionally biased region" description="Low complexity" evidence="5">
    <location>
        <begin position="930"/>
        <end position="959"/>
    </location>
</feature>
<feature type="compositionally biased region" description="Basic and acidic residues" evidence="5">
    <location>
        <begin position="1877"/>
        <end position="1903"/>
    </location>
</feature>
<evidence type="ECO:0000256" key="5">
    <source>
        <dbReference type="SAM" id="MobiDB-lite"/>
    </source>
</evidence>
<feature type="compositionally biased region" description="Low complexity" evidence="5">
    <location>
        <begin position="1074"/>
        <end position="1088"/>
    </location>
</feature>
<feature type="region of interest" description="Disordered" evidence="5">
    <location>
        <begin position="1"/>
        <end position="104"/>
    </location>
</feature>
<dbReference type="GO" id="GO:0031491">
    <property type="term" value="F:nucleosome binding"/>
    <property type="evidence" value="ECO:0007669"/>
    <property type="project" value="TreeGrafter"/>
</dbReference>